<dbReference type="Pfam" id="PF11004">
    <property type="entry name" value="Kdo_hydroxy"/>
    <property type="match status" value="1"/>
</dbReference>
<accession>A0ABX8V019</accession>
<organism evidence="1 2">
    <name type="scientific">Candidatus Rhabdochlamydia oedothoracis</name>
    <dbReference type="NCBI Taxonomy" id="2720720"/>
    <lineage>
        <taxon>Bacteria</taxon>
        <taxon>Pseudomonadati</taxon>
        <taxon>Chlamydiota</taxon>
        <taxon>Chlamydiia</taxon>
        <taxon>Parachlamydiales</taxon>
        <taxon>Candidatus Rhabdochlamydiaceae</taxon>
        <taxon>Candidatus Rhabdochlamydia</taxon>
    </lineage>
</organism>
<evidence type="ECO:0000313" key="1">
    <source>
        <dbReference type="EMBL" id="QYF48540.1"/>
    </source>
</evidence>
<name>A0ABX8V019_9BACT</name>
<proteinExistence type="predicted"/>
<dbReference type="Proteomes" id="UP000826014">
    <property type="component" value="Chromosome"/>
</dbReference>
<protein>
    <submittedName>
        <fullName evidence="1">3-deoxy-D-manno-oct-2-ulosonic acid (Kdo) hydroxylase</fullName>
    </submittedName>
</protein>
<gene>
    <name evidence="1" type="ORF">RHABOEDO_000722</name>
</gene>
<dbReference type="EMBL" id="CP075587">
    <property type="protein sequence ID" value="QYF48540.1"/>
    <property type="molecule type" value="Genomic_DNA"/>
</dbReference>
<dbReference type="InterPro" id="IPR021266">
    <property type="entry name" value="Kdo_hydroxlase"/>
</dbReference>
<keyword evidence="2" id="KW-1185">Reference proteome</keyword>
<sequence>MAQLITVEEANLQQIDYHQRYCEELEKGNILFFPKCPFDFPQEELDFLLSQKQTGAANRKNIAYKPQSNKITNVVALSEEQRMKMLDIMQSYSRKTMDLLAHLLAPYADKWKLDYASFRPFQEKGRQLRTRARNDLLHVDSFPSRPVHGDRILRFFTNINPLEKRHWITSDPFETLAELFGGTNKLPFPQGVHETFSGRLIRALKKSAHKLGLPITLRSPYDSFMLNLHNFLKENEEFQEICSKDYWEFPPHSCWAVFTDQVSHAAISGQYALEQTVIIPRLSLIIPEAAPVSILEKITKSSMVDSLFLAH</sequence>
<dbReference type="RefSeq" id="WP_215216664.1">
    <property type="nucleotide sequence ID" value="NZ_CP075587.1"/>
</dbReference>
<evidence type="ECO:0000313" key="2">
    <source>
        <dbReference type="Proteomes" id="UP000826014"/>
    </source>
</evidence>
<reference evidence="1 2" key="1">
    <citation type="journal article" date="2022" name="bioRxiv">
        <title>Ecology and evolution of chlamydial symbionts of arthropods.</title>
        <authorList>
            <person name="Halter T."/>
            <person name="Koestlbacher S."/>
            <person name="Collingro A."/>
            <person name="Sixt B.S."/>
            <person name="Toenshoff E.R."/>
            <person name="Hendrickx F."/>
            <person name="Kostanjsek R."/>
            <person name="Horn M."/>
        </authorList>
    </citation>
    <scope>NUCLEOTIDE SEQUENCE [LARGE SCALE GENOMIC DNA]</scope>
    <source>
        <strain evidence="1">W744xW776</strain>
    </source>
</reference>